<accession>A0A6A5T0W7</accession>
<dbReference type="GO" id="GO:0010605">
    <property type="term" value="P:negative regulation of macromolecule metabolic process"/>
    <property type="evidence" value="ECO:0007669"/>
    <property type="project" value="UniProtKB-ARBA"/>
</dbReference>
<dbReference type="InterPro" id="IPR045862">
    <property type="entry name" value="Trf4-like"/>
</dbReference>
<sequence>MQPSQTRLICRAHNRFTPSIALWQHFVGPSRPHPHQRRLASAATEQSEVEIARAEKPVEQPPLRIIKVTTAKGEWHPSKAEASIVKNARLQYHSRQASLTEPERLLATARAAYKVAEDYEGVAVKPMVNSTPVKESTLPWCLKPEELTISRINRYICLSHHVKNHTLTTVGRLNMEIESFHEYTRPNRFENIARKHLIEQVRNHVRDRLPDYALEVFGSERTGIAFATSDIDFRLMRQSQISDPAEAKLPPTPEERRKAIKDLQYLYHETLSKHKAYMLAALRYARYPLISVQDRQSGLDIQIVLSNDTSVSRVVMQGYMEQYPYLRQLYYVVKTMFDVRGLSDVFRGGFGSYSLFMMIVASIKHHPHPRKDAAGALVNFLKFWRDFDTTKQGISIEPLFLFNKADQPVVTDTVKSKLEEGTTRPLPEYMLSLRDPADETNDLGRKGIAIKHVQATLKELSNQLEFDMKVNTRPSLLGPLVGTSYMLNHARRRRLNSYGKLLMRQMQTTLAAKAKAVRDAEKGGEDSKAGNKQIEEETTKQRLAREERDKGWQRLVDERNGRLQLQAERSSVLEHGEAMASILGMPAVEEEAQTQDDSAAEGPRPIEYTPAALHIV</sequence>
<dbReference type="EMBL" id="ML976008">
    <property type="protein sequence ID" value="KAF1945634.1"/>
    <property type="molecule type" value="Genomic_DNA"/>
</dbReference>
<dbReference type="Gene3D" id="3.30.460.10">
    <property type="entry name" value="Beta Polymerase, domain 2"/>
    <property type="match status" value="1"/>
</dbReference>
<dbReference type="SUPFAM" id="SSF81301">
    <property type="entry name" value="Nucleotidyltransferase"/>
    <property type="match status" value="1"/>
</dbReference>
<dbReference type="GO" id="GO:0031499">
    <property type="term" value="C:TRAMP complex"/>
    <property type="evidence" value="ECO:0007669"/>
    <property type="project" value="TreeGrafter"/>
</dbReference>
<dbReference type="PANTHER" id="PTHR23092">
    <property type="entry name" value="POLY(A) RNA POLYMERASE"/>
    <property type="match status" value="1"/>
</dbReference>
<organism evidence="3 4">
    <name type="scientific">Clathrospora elynae</name>
    <dbReference type="NCBI Taxonomy" id="706981"/>
    <lineage>
        <taxon>Eukaryota</taxon>
        <taxon>Fungi</taxon>
        <taxon>Dikarya</taxon>
        <taxon>Ascomycota</taxon>
        <taxon>Pezizomycotina</taxon>
        <taxon>Dothideomycetes</taxon>
        <taxon>Pleosporomycetidae</taxon>
        <taxon>Pleosporales</taxon>
        <taxon>Diademaceae</taxon>
        <taxon>Clathrospora</taxon>
    </lineage>
</organism>
<dbReference type="Pfam" id="PF22600">
    <property type="entry name" value="MTPAP-like_central"/>
    <property type="match status" value="1"/>
</dbReference>
<protein>
    <recommendedName>
        <fullName evidence="2">Poly(A) RNA polymerase mitochondrial-like central palm domain-containing protein</fullName>
    </recommendedName>
</protein>
<dbReference type="GO" id="GO:1990817">
    <property type="term" value="F:poly(A) RNA polymerase activity"/>
    <property type="evidence" value="ECO:0007669"/>
    <property type="project" value="InterPro"/>
</dbReference>
<feature type="domain" description="Poly(A) RNA polymerase mitochondrial-like central palm" evidence="2">
    <location>
        <begin position="173"/>
        <end position="311"/>
    </location>
</feature>
<dbReference type="GO" id="GO:0003729">
    <property type="term" value="F:mRNA binding"/>
    <property type="evidence" value="ECO:0007669"/>
    <property type="project" value="TreeGrafter"/>
</dbReference>
<dbReference type="GO" id="GO:0031123">
    <property type="term" value="P:RNA 3'-end processing"/>
    <property type="evidence" value="ECO:0007669"/>
    <property type="project" value="TreeGrafter"/>
</dbReference>
<dbReference type="SUPFAM" id="SSF81631">
    <property type="entry name" value="PAP/OAS1 substrate-binding domain"/>
    <property type="match status" value="1"/>
</dbReference>
<dbReference type="InterPro" id="IPR054708">
    <property type="entry name" value="MTPAP-like_central"/>
</dbReference>
<dbReference type="OrthoDB" id="273917at2759"/>
<gene>
    <name evidence="3" type="ORF">EJ02DRAFT_34877</name>
</gene>
<dbReference type="GO" id="GO:0005730">
    <property type="term" value="C:nucleolus"/>
    <property type="evidence" value="ECO:0007669"/>
    <property type="project" value="TreeGrafter"/>
</dbReference>
<dbReference type="PANTHER" id="PTHR23092:SF15">
    <property type="entry name" value="INACTIVE NON-CANONICAL POLY(A) RNA POLYMERASE PROTEIN TRF4-2-RELATED"/>
    <property type="match status" value="1"/>
</dbReference>
<evidence type="ECO:0000313" key="3">
    <source>
        <dbReference type="EMBL" id="KAF1945634.1"/>
    </source>
</evidence>
<evidence type="ECO:0000259" key="2">
    <source>
        <dbReference type="Pfam" id="PF22600"/>
    </source>
</evidence>
<dbReference type="GO" id="GO:0043634">
    <property type="term" value="P:polyadenylation-dependent ncRNA catabolic process"/>
    <property type="evidence" value="ECO:0007669"/>
    <property type="project" value="TreeGrafter"/>
</dbReference>
<feature type="compositionally biased region" description="Basic and acidic residues" evidence="1">
    <location>
        <begin position="516"/>
        <end position="546"/>
    </location>
</feature>
<proteinExistence type="predicted"/>
<name>A0A6A5T0W7_9PLEO</name>
<keyword evidence="4" id="KW-1185">Reference proteome</keyword>
<dbReference type="AlphaFoldDB" id="A0A6A5T0W7"/>
<feature type="region of interest" description="Disordered" evidence="1">
    <location>
        <begin position="589"/>
        <end position="616"/>
    </location>
</feature>
<dbReference type="InterPro" id="IPR043519">
    <property type="entry name" value="NT_sf"/>
</dbReference>
<dbReference type="Proteomes" id="UP000800038">
    <property type="component" value="Unassembled WGS sequence"/>
</dbReference>
<evidence type="ECO:0000313" key="4">
    <source>
        <dbReference type="Proteomes" id="UP000800038"/>
    </source>
</evidence>
<evidence type="ECO:0000256" key="1">
    <source>
        <dbReference type="SAM" id="MobiDB-lite"/>
    </source>
</evidence>
<reference evidence="3" key="1">
    <citation type="journal article" date="2020" name="Stud. Mycol.">
        <title>101 Dothideomycetes genomes: a test case for predicting lifestyles and emergence of pathogens.</title>
        <authorList>
            <person name="Haridas S."/>
            <person name="Albert R."/>
            <person name="Binder M."/>
            <person name="Bloem J."/>
            <person name="Labutti K."/>
            <person name="Salamov A."/>
            <person name="Andreopoulos B."/>
            <person name="Baker S."/>
            <person name="Barry K."/>
            <person name="Bills G."/>
            <person name="Bluhm B."/>
            <person name="Cannon C."/>
            <person name="Castanera R."/>
            <person name="Culley D."/>
            <person name="Daum C."/>
            <person name="Ezra D."/>
            <person name="Gonzalez J."/>
            <person name="Henrissat B."/>
            <person name="Kuo A."/>
            <person name="Liang C."/>
            <person name="Lipzen A."/>
            <person name="Lutzoni F."/>
            <person name="Magnuson J."/>
            <person name="Mondo S."/>
            <person name="Nolan M."/>
            <person name="Ohm R."/>
            <person name="Pangilinan J."/>
            <person name="Park H.-J."/>
            <person name="Ramirez L."/>
            <person name="Alfaro M."/>
            <person name="Sun H."/>
            <person name="Tritt A."/>
            <person name="Yoshinaga Y."/>
            <person name="Zwiers L.-H."/>
            <person name="Turgeon B."/>
            <person name="Goodwin S."/>
            <person name="Spatafora J."/>
            <person name="Crous P."/>
            <person name="Grigoriev I."/>
        </authorList>
    </citation>
    <scope>NUCLEOTIDE SEQUENCE</scope>
    <source>
        <strain evidence="3">CBS 161.51</strain>
    </source>
</reference>
<dbReference type="CDD" id="cd05402">
    <property type="entry name" value="NT_PAP_TUTase"/>
    <property type="match status" value="1"/>
</dbReference>
<dbReference type="Gene3D" id="1.10.1410.10">
    <property type="match status" value="1"/>
</dbReference>
<feature type="region of interest" description="Disordered" evidence="1">
    <location>
        <begin position="514"/>
        <end position="546"/>
    </location>
</feature>